<dbReference type="EMBL" id="JMKI01000045">
    <property type="protein sequence ID" value="KEJ91555.1"/>
    <property type="molecule type" value="Genomic_DNA"/>
</dbReference>
<keyword evidence="5" id="KW-1185">Reference proteome</keyword>
<dbReference type="OrthoDB" id="9815002at2"/>
<name>A0A073IPU0_9BACT</name>
<dbReference type="InterPro" id="IPR008258">
    <property type="entry name" value="Transglycosylase_SLT_dom_1"/>
</dbReference>
<sequence length="281" mass="31150">MRKIMKKRLFHLPRIAALLLLACSVILFGNAECKSEEAASKTHNTLSDGTVISTVSDSASTENAAEESRTAVILGRPEEEDTRQEAPAPVYHDSVYNALKRQGLSKEHIELWCDEHPVSTLNKLETLEPAMQKKVANAASYIRKVNPKISAKTAWREAMALVYYSVKYGIPSDLVISVAKAESRFNPGAQSKSGALGVMQVMWKVHNAMLRNRGIAATREHMFDPERGVEAGVLILSRYVKVYGTLQKALNRYYGGIAQSYLKKVSNNMAHLQKHTANTGY</sequence>
<dbReference type="GeneID" id="90984270"/>
<accession>A0A073IPU0</accession>
<evidence type="ECO:0000259" key="3">
    <source>
        <dbReference type="Pfam" id="PF01464"/>
    </source>
</evidence>
<keyword evidence="2" id="KW-0732">Signal</keyword>
<dbReference type="Proteomes" id="UP000027665">
    <property type="component" value="Unassembled WGS sequence"/>
</dbReference>
<organism evidence="4 5">
    <name type="scientific">Synergistes jonesii</name>
    <dbReference type="NCBI Taxonomy" id="2754"/>
    <lineage>
        <taxon>Bacteria</taxon>
        <taxon>Thermotogati</taxon>
        <taxon>Synergistota</taxon>
        <taxon>Synergistia</taxon>
        <taxon>Synergistales</taxon>
        <taxon>Synergistaceae</taxon>
        <taxon>Synergistes</taxon>
    </lineage>
</organism>
<comment type="caution">
    <text evidence="4">The sequence shown here is derived from an EMBL/GenBank/DDBJ whole genome shotgun (WGS) entry which is preliminary data.</text>
</comment>
<dbReference type="SUPFAM" id="SSF53955">
    <property type="entry name" value="Lysozyme-like"/>
    <property type="match status" value="1"/>
</dbReference>
<dbReference type="InterPro" id="IPR023346">
    <property type="entry name" value="Lysozyme-like_dom_sf"/>
</dbReference>
<proteinExistence type="predicted"/>
<evidence type="ECO:0000313" key="4">
    <source>
        <dbReference type="EMBL" id="KEJ91555.1"/>
    </source>
</evidence>
<dbReference type="Pfam" id="PF01464">
    <property type="entry name" value="SLT"/>
    <property type="match status" value="1"/>
</dbReference>
<feature type="region of interest" description="Disordered" evidence="1">
    <location>
        <begin position="56"/>
        <end position="87"/>
    </location>
</feature>
<evidence type="ECO:0000313" key="5">
    <source>
        <dbReference type="Proteomes" id="UP000027665"/>
    </source>
</evidence>
<reference evidence="4 5" key="1">
    <citation type="submission" date="2014-04" db="EMBL/GenBank/DDBJ databases">
        <title>Draft Genome Sequence of Synergistes jonesii.</title>
        <authorList>
            <person name="Coil D.A."/>
            <person name="Eisen J.A."/>
            <person name="Holland-Moritz H.E."/>
        </authorList>
    </citation>
    <scope>NUCLEOTIDE SEQUENCE [LARGE SCALE GENOMIC DNA]</scope>
    <source>
        <strain evidence="4 5">78-1</strain>
    </source>
</reference>
<dbReference type="AlphaFoldDB" id="A0A073IPU0"/>
<gene>
    <name evidence="4" type="ORF">EH55_09105</name>
</gene>
<evidence type="ECO:0000256" key="2">
    <source>
        <dbReference type="SAM" id="SignalP"/>
    </source>
</evidence>
<dbReference type="Gene3D" id="1.10.530.10">
    <property type="match status" value="1"/>
</dbReference>
<dbReference type="eggNOG" id="COG0741">
    <property type="taxonomic scope" value="Bacteria"/>
</dbReference>
<dbReference type="PANTHER" id="PTHR37423:SF2">
    <property type="entry name" value="MEMBRANE-BOUND LYTIC MUREIN TRANSGLYCOSYLASE C"/>
    <property type="match status" value="1"/>
</dbReference>
<dbReference type="RefSeq" id="WP_051682837.1">
    <property type="nucleotide sequence ID" value="NZ_JAWRIX010000068.1"/>
</dbReference>
<feature type="signal peptide" evidence="2">
    <location>
        <begin position="1"/>
        <end position="31"/>
    </location>
</feature>
<dbReference type="STRING" id="2754.EH55_09105"/>
<feature type="chain" id="PRO_5001689913" description="Transglycosylase SLT domain-containing protein" evidence="2">
    <location>
        <begin position="32"/>
        <end position="281"/>
    </location>
</feature>
<dbReference type="PANTHER" id="PTHR37423">
    <property type="entry name" value="SOLUBLE LYTIC MUREIN TRANSGLYCOSYLASE-RELATED"/>
    <property type="match status" value="1"/>
</dbReference>
<evidence type="ECO:0000256" key="1">
    <source>
        <dbReference type="SAM" id="MobiDB-lite"/>
    </source>
</evidence>
<feature type="domain" description="Transglycosylase SLT" evidence="3">
    <location>
        <begin position="164"/>
        <end position="259"/>
    </location>
</feature>
<protein>
    <recommendedName>
        <fullName evidence="3">Transglycosylase SLT domain-containing protein</fullName>
    </recommendedName>
</protein>